<keyword evidence="2" id="KW-1185">Reference proteome</keyword>
<comment type="caution">
    <text evidence="1">The sequence shown here is derived from an EMBL/GenBank/DDBJ whole genome shotgun (WGS) entry which is preliminary data.</text>
</comment>
<dbReference type="AlphaFoldDB" id="A0A5N5F0Y2"/>
<sequence length="79" mass="9175">MLVATTVLSLRNQDEWCCRGIEMVCVVDKLRWLVLLRNQDGWFHDDEGDDDDQLTRDLDAGDGVMVVAAAMMDRWSRFR</sequence>
<accession>A0A5N5F0Y2</accession>
<reference evidence="2" key="2">
    <citation type="submission" date="2019-10" db="EMBL/GenBank/DDBJ databases">
        <title>A de novo genome assembly of a pear dwarfing rootstock.</title>
        <authorList>
            <person name="Wang F."/>
            <person name="Wang J."/>
            <person name="Li S."/>
            <person name="Zhang Y."/>
            <person name="Fang M."/>
            <person name="Ma L."/>
            <person name="Zhao Y."/>
            <person name="Jiang S."/>
        </authorList>
    </citation>
    <scope>NUCLEOTIDE SEQUENCE [LARGE SCALE GENOMIC DNA]</scope>
</reference>
<evidence type="ECO:0000313" key="2">
    <source>
        <dbReference type="Proteomes" id="UP000327157"/>
    </source>
</evidence>
<evidence type="ECO:0000313" key="1">
    <source>
        <dbReference type="EMBL" id="KAB2596788.1"/>
    </source>
</evidence>
<name>A0A5N5F0Y2_9ROSA</name>
<reference evidence="1 2" key="3">
    <citation type="submission" date="2019-11" db="EMBL/GenBank/DDBJ databases">
        <title>A de novo genome assembly of a pear dwarfing rootstock.</title>
        <authorList>
            <person name="Wang F."/>
            <person name="Wang J."/>
            <person name="Li S."/>
            <person name="Zhang Y."/>
            <person name="Fang M."/>
            <person name="Ma L."/>
            <person name="Zhao Y."/>
            <person name="Jiang S."/>
        </authorList>
    </citation>
    <scope>NUCLEOTIDE SEQUENCE [LARGE SCALE GENOMIC DNA]</scope>
    <source>
        <strain evidence="1">S2</strain>
        <tissue evidence="1">Leaf</tissue>
    </source>
</reference>
<reference evidence="1 2" key="1">
    <citation type="submission" date="2019-09" db="EMBL/GenBank/DDBJ databases">
        <authorList>
            <person name="Ou C."/>
        </authorList>
    </citation>
    <scope>NUCLEOTIDE SEQUENCE [LARGE SCALE GENOMIC DNA]</scope>
    <source>
        <strain evidence="1">S2</strain>
        <tissue evidence="1">Leaf</tissue>
    </source>
</reference>
<proteinExistence type="predicted"/>
<gene>
    <name evidence="1" type="ORF">D8674_032238</name>
</gene>
<protein>
    <submittedName>
        <fullName evidence="1">Uncharacterized protein</fullName>
    </submittedName>
</protein>
<dbReference type="EMBL" id="SMOL01000781">
    <property type="protein sequence ID" value="KAB2596788.1"/>
    <property type="molecule type" value="Genomic_DNA"/>
</dbReference>
<dbReference type="Proteomes" id="UP000327157">
    <property type="component" value="Chromosome 7"/>
</dbReference>
<organism evidence="1 2">
    <name type="scientific">Pyrus ussuriensis x Pyrus communis</name>
    <dbReference type="NCBI Taxonomy" id="2448454"/>
    <lineage>
        <taxon>Eukaryota</taxon>
        <taxon>Viridiplantae</taxon>
        <taxon>Streptophyta</taxon>
        <taxon>Embryophyta</taxon>
        <taxon>Tracheophyta</taxon>
        <taxon>Spermatophyta</taxon>
        <taxon>Magnoliopsida</taxon>
        <taxon>eudicotyledons</taxon>
        <taxon>Gunneridae</taxon>
        <taxon>Pentapetalae</taxon>
        <taxon>rosids</taxon>
        <taxon>fabids</taxon>
        <taxon>Rosales</taxon>
        <taxon>Rosaceae</taxon>
        <taxon>Amygdaloideae</taxon>
        <taxon>Maleae</taxon>
        <taxon>Pyrus</taxon>
    </lineage>
</organism>